<dbReference type="NCBIfam" id="TIGR03436">
    <property type="entry name" value="acidobact_VWFA"/>
    <property type="match status" value="1"/>
</dbReference>
<protein>
    <recommendedName>
        <fullName evidence="4">VWFA domain-containing protein</fullName>
    </recommendedName>
</protein>
<gene>
    <name evidence="2" type="ORF">ACPOL_3227</name>
</gene>
<dbReference type="InterPro" id="IPR017802">
    <property type="entry name" value="VWFA-rel_acidobac-type"/>
</dbReference>
<sequence length="346" mass="37565">MSNGKSLVLLYLCIGLYSSAALTQEIASPHKTATPRINLDVVVTPKSGPAVTGLQQQDFTILDNKVAQPVTSFKEVAGGQAPISVILVIDAVNTSYQEIAYERGELKTFLLANDGQLQYPTALAIMSDNGTQIQEGFSQDGKAMNESLEKFAVGLRSIRQSAGVYGADERFQISLRTLRMLAAQEASRPGRKIVLWASPGWPLLSGPGIQLDNKQQQQLFSTIVDLSTQLRLANITLYAVNPLGATEGVGRTFYYQQYVKGVSKSSQTQIADLSLQVLATQTGGVAINSTDIAGMLQQCLADTKNYYEVSFDALPAERADEYHHIEVHVAKPGLTARTREGYYAQP</sequence>
<keyword evidence="3" id="KW-1185">Reference proteome</keyword>
<dbReference type="EMBL" id="CP030840">
    <property type="protein sequence ID" value="AXC12522.1"/>
    <property type="molecule type" value="Genomic_DNA"/>
</dbReference>
<accession>A0A2Z5G0A3</accession>
<evidence type="ECO:0000256" key="1">
    <source>
        <dbReference type="SAM" id="SignalP"/>
    </source>
</evidence>
<feature type="signal peptide" evidence="1">
    <location>
        <begin position="1"/>
        <end position="20"/>
    </location>
</feature>
<organism evidence="2 3">
    <name type="scientific">Acidisarcina polymorpha</name>
    <dbReference type="NCBI Taxonomy" id="2211140"/>
    <lineage>
        <taxon>Bacteria</taxon>
        <taxon>Pseudomonadati</taxon>
        <taxon>Acidobacteriota</taxon>
        <taxon>Terriglobia</taxon>
        <taxon>Terriglobales</taxon>
        <taxon>Acidobacteriaceae</taxon>
        <taxon>Acidisarcina</taxon>
    </lineage>
</organism>
<name>A0A2Z5G0A3_9BACT</name>
<dbReference type="Proteomes" id="UP000253606">
    <property type="component" value="Chromosome"/>
</dbReference>
<dbReference type="KEGG" id="abas:ACPOL_3227"/>
<keyword evidence="1" id="KW-0732">Signal</keyword>
<feature type="chain" id="PRO_5016295370" description="VWFA domain-containing protein" evidence="1">
    <location>
        <begin position="21"/>
        <end position="346"/>
    </location>
</feature>
<evidence type="ECO:0008006" key="4">
    <source>
        <dbReference type="Google" id="ProtNLM"/>
    </source>
</evidence>
<evidence type="ECO:0000313" key="3">
    <source>
        <dbReference type="Proteomes" id="UP000253606"/>
    </source>
</evidence>
<reference evidence="2 3" key="1">
    <citation type="journal article" date="2018" name="Front. Microbiol.">
        <title>Hydrolytic Capabilities as a Key to Environmental Success: Chitinolytic and Cellulolytic Acidobacteria From Acidic Sub-arctic Soils and Boreal Peatlands.</title>
        <authorList>
            <person name="Belova S.E."/>
            <person name="Ravin N.V."/>
            <person name="Pankratov T.A."/>
            <person name="Rakitin A.L."/>
            <person name="Ivanova A.A."/>
            <person name="Beletsky A.V."/>
            <person name="Mardanov A.V."/>
            <person name="Sinninghe Damste J.S."/>
            <person name="Dedysh S.N."/>
        </authorList>
    </citation>
    <scope>NUCLEOTIDE SEQUENCE [LARGE SCALE GENOMIC DNA]</scope>
    <source>
        <strain evidence="2 3">SBC82</strain>
    </source>
</reference>
<evidence type="ECO:0000313" key="2">
    <source>
        <dbReference type="EMBL" id="AXC12522.1"/>
    </source>
</evidence>
<dbReference type="AlphaFoldDB" id="A0A2Z5G0A3"/>
<dbReference type="RefSeq" id="WP_161557365.1">
    <property type="nucleotide sequence ID" value="NZ_CP030840.1"/>
</dbReference>
<proteinExistence type="predicted"/>